<protein>
    <recommendedName>
        <fullName evidence="4">PilY1 beta-propeller domain-containing protein</fullName>
    </recommendedName>
</protein>
<evidence type="ECO:0000313" key="6">
    <source>
        <dbReference type="Proteomes" id="UP000270661"/>
    </source>
</evidence>
<evidence type="ECO:0000313" key="5">
    <source>
        <dbReference type="EMBL" id="RMM53873.1"/>
    </source>
</evidence>
<proteinExistence type="predicted"/>
<dbReference type="InterPro" id="IPR036465">
    <property type="entry name" value="vWFA_dom_sf"/>
</dbReference>
<dbReference type="OrthoDB" id="7156875at2"/>
<reference evidence="5 6" key="1">
    <citation type="submission" date="2018-08" db="EMBL/GenBank/DDBJ databases">
        <title>Recombination of ecologically and evolutionarily significant loci maintains genetic cohesion in the Pseudomonas syringae species complex.</title>
        <authorList>
            <person name="Dillon M."/>
            <person name="Thakur S."/>
            <person name="Almeida R.N.D."/>
            <person name="Weir B.S."/>
            <person name="Guttman D.S."/>
        </authorList>
    </citation>
    <scope>NUCLEOTIDE SEQUENCE [LARGE SCALE GENOMIC DNA]</scope>
    <source>
        <strain evidence="5 6">NCPPB2445</strain>
    </source>
</reference>
<dbReference type="Proteomes" id="UP000270661">
    <property type="component" value="Unassembled WGS sequence"/>
</dbReference>
<dbReference type="GeneID" id="55644912"/>
<name>A0A3M3EWA9_9PSED</name>
<comment type="caution">
    <text evidence="5">The sequence shown here is derived from an EMBL/GenBank/DDBJ whole genome shotgun (WGS) entry which is preliminary data.</text>
</comment>
<keyword evidence="6" id="KW-1185">Reference proteome</keyword>
<dbReference type="Pfam" id="PF05567">
    <property type="entry name" value="T4P_PilY1"/>
    <property type="match status" value="1"/>
</dbReference>
<organism evidence="5 6">
    <name type="scientific">Pseudomonas corrugata</name>
    <dbReference type="NCBI Taxonomy" id="47879"/>
    <lineage>
        <taxon>Bacteria</taxon>
        <taxon>Pseudomonadati</taxon>
        <taxon>Pseudomonadota</taxon>
        <taxon>Gammaproteobacteria</taxon>
        <taxon>Pseudomonadales</taxon>
        <taxon>Pseudomonadaceae</taxon>
        <taxon>Pseudomonas</taxon>
    </lineage>
</organism>
<dbReference type="EMBL" id="RBOJ01000026">
    <property type="protein sequence ID" value="RMM53873.1"/>
    <property type="molecule type" value="Genomic_DNA"/>
</dbReference>
<feature type="compositionally biased region" description="Low complexity" evidence="3">
    <location>
        <begin position="319"/>
        <end position="331"/>
    </location>
</feature>
<dbReference type="GO" id="GO:0046872">
    <property type="term" value="F:metal ion binding"/>
    <property type="evidence" value="ECO:0007669"/>
    <property type="project" value="UniProtKB-KW"/>
</dbReference>
<evidence type="ECO:0000259" key="4">
    <source>
        <dbReference type="Pfam" id="PF05567"/>
    </source>
</evidence>
<keyword evidence="1" id="KW-0479">Metal-binding</keyword>
<gene>
    <name evidence="5" type="ORF">ALQ77_04472</name>
</gene>
<feature type="domain" description="PilY1 beta-propeller" evidence="4">
    <location>
        <begin position="547"/>
        <end position="875"/>
    </location>
</feature>
<dbReference type="SUPFAM" id="SSF82171">
    <property type="entry name" value="DPP6 N-terminal domain-like"/>
    <property type="match status" value="1"/>
</dbReference>
<evidence type="ECO:0000256" key="2">
    <source>
        <dbReference type="ARBA" id="ARBA00022837"/>
    </source>
</evidence>
<dbReference type="STRING" id="47879.AXG94_11070"/>
<dbReference type="RefSeq" id="WP_053192137.1">
    <property type="nucleotide sequence ID" value="NZ_CP014262.1"/>
</dbReference>
<sequence length="1039" mass="109716">MRNTEARHGWRQALWGVLLSLYLTAPVYGFTPSDSPLLSAAAVTPNVMLLIDDSGSMNNIIWAAGFDPAISRPQIARCTDDRGCTSRAWLDMDDGNILLANLFRGGCSKAGNWFGFYQSNFGQVCLRLPDPVGNANTRYTAKYLSYLVTISNGADRDFTTGSIPNDYRINVARNVSNDLVSSNRALRIGLATFNPPNSGNSGPGGYIARSVSDLSPVAGSVTQTQANSNYTSLINAINGLGAVANTPLAESYYEVTRYFRGMAPYYNGTPSTYTSPIQYRCQKNFGVVITDGLPTYDRTFPSDDPQANASGGPRLPNWDGISSNDGDNPNGDGEGDTLYLDDIAKFAFDIDMRSSGTDATGKSWNTTDFPRQYLNTYTVGFTANNPMLSDAARYGTGKYYQATDSEGLSSALTSALSDITSKAGSGGGGTTNGATLSSTSSFYQTTYDPKDWRGTIRAFGFTSAGTVNRAAVQWTTDTAIVPGATAPLYQSWNTATNAPVTLAYGNFSAAQQTTLSQNLPTGITGNDLVEWSKGTNKTGLKVRSVLLGDIINSPLVLASPNDQTAADLLNDTSYSTYLATKAAAMNTSLVVNANDGFFSVINAANGTRRYAYMPSSVLPGLGNIADINYVNGVSHKFLVDGQVGVFDTQSGSAWKTVAVGGTGAGGRSFFAVQLFDAAAGNTLRALWEISAPTVANTANVFNDLGYAYARPEVARLADGRWAAFISNGYGSNSGVAALYVVDIRDGSLIRKIVINSSDTDNGLSSVKLRVNSQNVVQAAYGGDLKGRMWKFDLSGTSPTSWGLAFAGQPLFTASGGATQPITVQPLLADNPQGGVQVFFGTGKFNEATDKLNKDLQGFYSIWDATGGAGQITVSSLQAQSITGVFSGSTGQFVTTSQTDVTYPAKKGWYLPLVYNNALTGERVINPANLVLGRVVFTTAAVDTTDPCASFGTGKLIEVDAFSGKMLNYAVLDTNGDGKLSNLDTISAGVVFTGGIPTLSAVVSANGATNMVVNDSGGGITDLLSKSVGGSRRVMWRQIQ</sequence>
<evidence type="ECO:0000256" key="1">
    <source>
        <dbReference type="ARBA" id="ARBA00022723"/>
    </source>
</evidence>
<keyword evidence="2" id="KW-0106">Calcium</keyword>
<dbReference type="Gene3D" id="3.40.50.410">
    <property type="entry name" value="von Willebrand factor, type A domain"/>
    <property type="match status" value="1"/>
</dbReference>
<dbReference type="InterPro" id="IPR008707">
    <property type="entry name" value="B-propeller_PilY1"/>
</dbReference>
<accession>A0A3M3EWA9</accession>
<dbReference type="AlphaFoldDB" id="A0A3M3EWA9"/>
<feature type="region of interest" description="Disordered" evidence="3">
    <location>
        <begin position="296"/>
        <end position="336"/>
    </location>
</feature>
<evidence type="ECO:0000256" key="3">
    <source>
        <dbReference type="SAM" id="MobiDB-lite"/>
    </source>
</evidence>
<dbReference type="KEGG" id="pcg:AXG94_11070"/>